<dbReference type="RefSeq" id="WP_210043591.1">
    <property type="nucleotide sequence ID" value="NZ_JAFFZV010000003.1"/>
</dbReference>
<protein>
    <recommendedName>
        <fullName evidence="4">Reprolysin-like metallo-peptidase family M12B</fullName>
    </recommendedName>
</protein>
<reference evidence="2 3" key="1">
    <citation type="journal article" date="2022" name="Syst. Appl. Microbiol.">
        <title>Pseudomonas alliivorans sp. nov., a plant-pathogenic bacterium isolated from onion foliage in Georgia, USA.</title>
        <authorList>
            <person name="Zhao M."/>
            <person name="Tyson C."/>
            <person name="Chen H.C."/>
            <person name="Paudel S."/>
            <person name="Gitaitis R."/>
            <person name="Kvitko B."/>
            <person name="Dutta B."/>
        </authorList>
    </citation>
    <scope>NUCLEOTIDE SEQUENCE [LARGE SCALE GENOMIC DNA]</scope>
    <source>
        <strain evidence="2 3">20GA0068</strain>
    </source>
</reference>
<dbReference type="EMBL" id="JAFFZW010000013">
    <property type="protein sequence ID" value="MBP0948490.1"/>
    <property type="molecule type" value="Genomic_DNA"/>
</dbReference>
<comment type="caution">
    <text evidence="2">The sequence shown here is derived from an EMBL/GenBank/DDBJ whole genome shotgun (WGS) entry which is preliminary data.</text>
</comment>
<accession>A0ABS4CCQ8</accession>
<keyword evidence="1" id="KW-0732">Signal</keyword>
<evidence type="ECO:0000256" key="1">
    <source>
        <dbReference type="SAM" id="SignalP"/>
    </source>
</evidence>
<proteinExistence type="predicted"/>
<evidence type="ECO:0008006" key="4">
    <source>
        <dbReference type="Google" id="ProtNLM"/>
    </source>
</evidence>
<feature type="chain" id="PRO_5046699775" description="Reprolysin-like metallo-peptidase family M12B" evidence="1">
    <location>
        <begin position="24"/>
        <end position="217"/>
    </location>
</feature>
<sequence length="217" mass="25159">MLITHARYLLLIAIFSLCQPARADHGDHVDHATAKRPLFLFLLVHDDVQERNNERLAHDYFSWLVKDLESFTDRRVVLEFVRNVPGLTDFSYRGEQLDAIWKPWQHHIDQYLDRNNLPRNGTTKYVLLTQDRINSSTLGFTIANAYTGIASLETFTAPAHELGHMFGGTHESAEVIYRNGWWCETNLIEARNSLRANCYAYSDENKARITEYLSQFP</sequence>
<keyword evidence="3" id="KW-1185">Reference proteome</keyword>
<name>A0ABS4CCQ8_9PSED</name>
<evidence type="ECO:0000313" key="3">
    <source>
        <dbReference type="Proteomes" id="UP000673197"/>
    </source>
</evidence>
<organism evidence="2 3">
    <name type="scientific">Pseudomonas alliivorans</name>
    <dbReference type="NCBI Taxonomy" id="2810613"/>
    <lineage>
        <taxon>Bacteria</taxon>
        <taxon>Pseudomonadati</taxon>
        <taxon>Pseudomonadota</taxon>
        <taxon>Gammaproteobacteria</taxon>
        <taxon>Pseudomonadales</taxon>
        <taxon>Pseudomonadaceae</taxon>
        <taxon>Pseudomonas</taxon>
    </lineage>
</organism>
<gene>
    <name evidence="2" type="ORF">JTJ32_24470</name>
</gene>
<feature type="signal peptide" evidence="1">
    <location>
        <begin position="1"/>
        <end position="23"/>
    </location>
</feature>
<dbReference type="Proteomes" id="UP000673197">
    <property type="component" value="Unassembled WGS sequence"/>
</dbReference>
<dbReference type="SUPFAM" id="SSF55486">
    <property type="entry name" value="Metalloproteases ('zincins'), catalytic domain"/>
    <property type="match status" value="1"/>
</dbReference>
<evidence type="ECO:0000313" key="2">
    <source>
        <dbReference type="EMBL" id="MBP0948490.1"/>
    </source>
</evidence>